<name>A0AAV4XTF1_CAEEX</name>
<accession>A0AAV4XTF1</accession>
<evidence type="ECO:0000313" key="2">
    <source>
        <dbReference type="Proteomes" id="UP001054945"/>
    </source>
</evidence>
<proteinExistence type="predicted"/>
<dbReference type="AlphaFoldDB" id="A0AAV4XTF1"/>
<comment type="caution">
    <text evidence="1">The sequence shown here is derived from an EMBL/GenBank/DDBJ whole genome shotgun (WGS) entry which is preliminary data.</text>
</comment>
<organism evidence="1 2">
    <name type="scientific">Caerostris extrusa</name>
    <name type="common">Bark spider</name>
    <name type="synonym">Caerostris bankana</name>
    <dbReference type="NCBI Taxonomy" id="172846"/>
    <lineage>
        <taxon>Eukaryota</taxon>
        <taxon>Metazoa</taxon>
        <taxon>Ecdysozoa</taxon>
        <taxon>Arthropoda</taxon>
        <taxon>Chelicerata</taxon>
        <taxon>Arachnida</taxon>
        <taxon>Araneae</taxon>
        <taxon>Araneomorphae</taxon>
        <taxon>Entelegynae</taxon>
        <taxon>Araneoidea</taxon>
        <taxon>Araneidae</taxon>
        <taxon>Caerostris</taxon>
    </lineage>
</organism>
<dbReference type="EMBL" id="BPLR01018243">
    <property type="protein sequence ID" value="GIY98004.1"/>
    <property type="molecule type" value="Genomic_DNA"/>
</dbReference>
<gene>
    <name evidence="1" type="ORF">CEXT_165131</name>
</gene>
<reference evidence="1 2" key="1">
    <citation type="submission" date="2021-06" db="EMBL/GenBank/DDBJ databases">
        <title>Caerostris extrusa draft genome.</title>
        <authorList>
            <person name="Kono N."/>
            <person name="Arakawa K."/>
        </authorList>
    </citation>
    <scope>NUCLEOTIDE SEQUENCE [LARGE SCALE GENOMIC DNA]</scope>
</reference>
<keyword evidence="2" id="KW-1185">Reference proteome</keyword>
<protein>
    <submittedName>
        <fullName evidence="1">Uncharacterized protein</fullName>
    </submittedName>
</protein>
<dbReference type="Proteomes" id="UP001054945">
    <property type="component" value="Unassembled WGS sequence"/>
</dbReference>
<sequence length="76" mass="8525">MAFVLAHKGDHPDGRRGEWVVIYRQGAPGVYRMVPPKLDLQSAQNRNTPFPMCRLGNACSQGNRKQCLALRKWCAG</sequence>
<evidence type="ECO:0000313" key="1">
    <source>
        <dbReference type="EMBL" id="GIY98004.1"/>
    </source>
</evidence>